<proteinExistence type="predicted"/>
<reference evidence="1" key="1">
    <citation type="submission" date="2022-09" db="EMBL/GenBank/DDBJ databases">
        <title>A Global Phylogenomic Analysis of the Shiitake Genus Lentinula.</title>
        <authorList>
            <consortium name="DOE Joint Genome Institute"/>
            <person name="Sierra-Patev S."/>
            <person name="Min B."/>
            <person name="Naranjo-Ortiz M."/>
            <person name="Looney B."/>
            <person name="Konkel Z."/>
            <person name="Slot J.C."/>
            <person name="Sakamoto Y."/>
            <person name="Steenwyk J.L."/>
            <person name="Rokas A."/>
            <person name="Carro J."/>
            <person name="Camarero S."/>
            <person name="Ferreira P."/>
            <person name="Molpeceres G."/>
            <person name="Ruiz-Duenas F.J."/>
            <person name="Serrano A."/>
            <person name="Henrissat B."/>
            <person name="Drula E."/>
            <person name="Hughes K.W."/>
            <person name="Mata J.L."/>
            <person name="Ishikawa N.K."/>
            <person name="Vargas-Isla R."/>
            <person name="Ushijima S."/>
            <person name="Smith C.A."/>
            <person name="Ahrendt S."/>
            <person name="Andreopoulos W."/>
            <person name="He G."/>
            <person name="Labutti K."/>
            <person name="Lipzen A."/>
            <person name="Ng V."/>
            <person name="Riley R."/>
            <person name="Sandor L."/>
            <person name="Barry K."/>
            <person name="Martinez A.T."/>
            <person name="Xiao Y."/>
            <person name="Gibbons J.G."/>
            <person name="Terashima K."/>
            <person name="Grigoriev I.V."/>
            <person name="Hibbett D.S."/>
        </authorList>
    </citation>
    <scope>NUCLEOTIDE SEQUENCE</scope>
    <source>
        <strain evidence="1">TMI1499</strain>
    </source>
</reference>
<dbReference type="Proteomes" id="UP001163835">
    <property type="component" value="Unassembled WGS sequence"/>
</dbReference>
<accession>A0ACC1TZK2</accession>
<protein>
    <submittedName>
        <fullName evidence="1">Uncharacterized protein</fullName>
    </submittedName>
</protein>
<keyword evidence="2" id="KW-1185">Reference proteome</keyword>
<evidence type="ECO:0000313" key="1">
    <source>
        <dbReference type="EMBL" id="KAJ3810083.1"/>
    </source>
</evidence>
<dbReference type="EMBL" id="MU795120">
    <property type="protein sequence ID" value="KAJ3810083.1"/>
    <property type="molecule type" value="Genomic_DNA"/>
</dbReference>
<evidence type="ECO:0000313" key="2">
    <source>
        <dbReference type="Proteomes" id="UP001163835"/>
    </source>
</evidence>
<gene>
    <name evidence="1" type="ORF">F5876DRAFT_77126</name>
</gene>
<comment type="caution">
    <text evidence="1">The sequence shown here is derived from an EMBL/GenBank/DDBJ whole genome shotgun (WGS) entry which is preliminary data.</text>
</comment>
<sequence length="1399" mass="155387">MPTSPPDILKRPTRTYGRPKPAIEVSTSKPSTNIFNSISSDDSLLNMGPDTPGEAPPTSEPSNSPLVEAGNDGRNRDDGGNKDASAGYPWKWKIKMKHIDESEDEGGGSLQKTESSGDEWSKPTDPEPLFSGQRDGHISHTLASPSYETELLLSQDTFSGSLSKLAPSSSGYLRRTSASPTPSPTFLRQRVSKHIKCVESDGEIERETDRSLYSSSPLKHPINTPQTRSSTTPPTSDTEHEMPSRKVKTHSKGKSVAVINPLVLQPAVDLDVRKAKGKRSQSNKVKAPTKKERRDTVIERQRMNAEKPVSIPRVQRSSKLTFNNLLSKIAGNTPAPLKGEDSMDPISEFSEYSSPSSNRIAVVPADTKLTEAEAPRTSMPELPGSADSDEEQLPDMDQLLKSLQEKKLLALQQQGQLRSSALALDDDDDLVIVDNPSTSVQVAIQKEADARKSGRPGITTSTRILQKHAGISSSRRTGEVASASQARNSRELNEVLLKKVNAENTRRTQQKTEEWISRGGKPLGPDIQASERHSLDWYAQKALEDLKKTDAENGNHHQGGTDDQEDEEWTSLRGSASPSLVEQDSSNEHEENEGDDEEGSADDQDITMVNEDTQDEDIPTQVDLPHRRVVRPIVNSDTEDEDNNENPYARRRSLGKVLVQDSMILDQGSDKVSLFPQFARRQSDSSYDGGATEDECDKENNDRLMYDRSEDKENTSVIQHELLNHGPSPGRRSSVHNLEEGLSSRLSVSLDGYATDEDKENPRSPLKTLSVSEIAPFTPAAVSFAIRLERATSTASIAEKAPDPLLFPRVSRESQMSGFSQFSNDGEEFRPKKLEAGFSGFFESDSQIPSSSSRPLLGSLTEPDQSNNFFDKLRRNSPLALTQEVDLQPALEVDESLKRQADKVFEREQELIIETVNASTSKKPELYINDQGFLTQTRPDGDVEVYRPPPTPSQFFSQNGQFATQAISSQGLTRRPFRELSMSEAEFTEDTPVRTNRLHRLRKRDESGSSSSAPLSKILGERSISPPLPSPRPRRPRPVESRIRTIGQRLEKSEFIEGEAQESDEDEMFGFRKAEEDEEDGEHLDRNLETLVDDKELDQTQIAEDKVMEKFQEQRQADDAHVEDVAHKLAQGHFRNGKRSRVQASIDNSDDDDEEDETGRRVRWKMKKEPELRGDIKSLAGQDATRAFAEQYQAAIDSDGDPELAFLQGDDANDIIMTGPNYGQDDDDDANEDDEDDENTVNTSDIMRQLREAAKSGKDDCPAIDPNDLSFVDADNDDEDEDLPRVRHVTNANPHTRGTRKGAVGTLGFDPTENHRSELMVDEQGRQRAQEYVKNENRLRRMGTGRSVVGGISVVGNRHHPNSRVGSHARNNPTTSKKPPPVKAAPSILKGLTRKEHFQ</sequence>
<name>A0ACC1TZK2_9AGAR</name>
<organism evidence="1 2">
    <name type="scientific">Lentinula aff. lateritia</name>
    <dbReference type="NCBI Taxonomy" id="2804960"/>
    <lineage>
        <taxon>Eukaryota</taxon>
        <taxon>Fungi</taxon>
        <taxon>Dikarya</taxon>
        <taxon>Basidiomycota</taxon>
        <taxon>Agaricomycotina</taxon>
        <taxon>Agaricomycetes</taxon>
        <taxon>Agaricomycetidae</taxon>
        <taxon>Agaricales</taxon>
        <taxon>Marasmiineae</taxon>
        <taxon>Omphalotaceae</taxon>
        <taxon>Lentinula</taxon>
    </lineage>
</organism>